<dbReference type="Pfam" id="PF13909">
    <property type="entry name" value="zf-H2C2_5"/>
    <property type="match status" value="1"/>
</dbReference>
<feature type="region of interest" description="Disordered" evidence="6">
    <location>
        <begin position="46"/>
        <end position="75"/>
    </location>
</feature>
<evidence type="ECO:0000256" key="3">
    <source>
        <dbReference type="ARBA" id="ARBA00022771"/>
    </source>
</evidence>
<dbReference type="AlphaFoldDB" id="A0A914AUQ7"/>
<dbReference type="Pfam" id="PF00096">
    <property type="entry name" value="zf-C2H2"/>
    <property type="match status" value="1"/>
</dbReference>
<dbReference type="PANTHER" id="PTHR24379">
    <property type="entry name" value="KRAB AND ZINC FINGER DOMAIN-CONTAINING"/>
    <property type="match status" value="1"/>
</dbReference>
<dbReference type="PANTHER" id="PTHR24379:SF121">
    <property type="entry name" value="C2H2-TYPE DOMAIN-CONTAINING PROTEIN"/>
    <property type="match status" value="1"/>
</dbReference>
<evidence type="ECO:0000256" key="2">
    <source>
        <dbReference type="ARBA" id="ARBA00022737"/>
    </source>
</evidence>
<evidence type="ECO:0000256" key="6">
    <source>
        <dbReference type="SAM" id="MobiDB-lite"/>
    </source>
</evidence>
<dbReference type="SMART" id="SM00355">
    <property type="entry name" value="ZnF_C2H2"/>
    <property type="match status" value="13"/>
</dbReference>
<feature type="region of interest" description="Disordered" evidence="6">
    <location>
        <begin position="111"/>
        <end position="143"/>
    </location>
</feature>
<evidence type="ECO:0000256" key="5">
    <source>
        <dbReference type="PROSITE-ProRule" id="PRU00042"/>
    </source>
</evidence>
<evidence type="ECO:0000313" key="9">
    <source>
        <dbReference type="Proteomes" id="UP000887568"/>
    </source>
</evidence>
<dbReference type="InterPro" id="IPR036236">
    <property type="entry name" value="Znf_C2H2_sf"/>
</dbReference>
<feature type="compositionally biased region" description="Low complexity" evidence="6">
    <location>
        <begin position="59"/>
        <end position="75"/>
    </location>
</feature>
<feature type="domain" description="C2H2-type" evidence="7">
    <location>
        <begin position="615"/>
        <end position="642"/>
    </location>
</feature>
<protein>
    <recommendedName>
        <fullName evidence="7">C2H2-type domain-containing protein</fullName>
    </recommendedName>
</protein>
<dbReference type="RefSeq" id="XP_038067492.1">
    <property type="nucleotide sequence ID" value="XM_038211564.1"/>
</dbReference>
<feature type="compositionally biased region" description="Basic and acidic residues" evidence="6">
    <location>
        <begin position="368"/>
        <end position="381"/>
    </location>
</feature>
<dbReference type="SUPFAM" id="SSF57667">
    <property type="entry name" value="beta-beta-alpha zinc fingers"/>
    <property type="match status" value="2"/>
</dbReference>
<feature type="domain" description="C2H2-type" evidence="7">
    <location>
        <begin position="516"/>
        <end position="544"/>
    </location>
</feature>
<proteinExistence type="predicted"/>
<keyword evidence="1" id="KW-0479">Metal-binding</keyword>
<dbReference type="PROSITE" id="PS50157">
    <property type="entry name" value="ZINC_FINGER_C2H2_2"/>
    <property type="match status" value="5"/>
</dbReference>
<accession>A0A914AUQ7</accession>
<feature type="region of interest" description="Disordered" evidence="6">
    <location>
        <begin position="353"/>
        <end position="381"/>
    </location>
</feature>
<dbReference type="Gene3D" id="3.30.160.60">
    <property type="entry name" value="Classic Zinc Finger"/>
    <property type="match status" value="6"/>
</dbReference>
<keyword evidence="2" id="KW-0677">Repeat</keyword>
<feature type="region of interest" description="Disordered" evidence="6">
    <location>
        <begin position="177"/>
        <end position="213"/>
    </location>
</feature>
<evidence type="ECO:0000313" key="8">
    <source>
        <dbReference type="EnsemblMetazoa" id="XP_038067492.1"/>
    </source>
</evidence>
<dbReference type="GO" id="GO:0008270">
    <property type="term" value="F:zinc ion binding"/>
    <property type="evidence" value="ECO:0007669"/>
    <property type="project" value="UniProtKB-KW"/>
</dbReference>
<dbReference type="PROSITE" id="PS00028">
    <property type="entry name" value="ZINC_FINGER_C2H2_1"/>
    <property type="match status" value="4"/>
</dbReference>
<evidence type="ECO:0000256" key="4">
    <source>
        <dbReference type="ARBA" id="ARBA00022833"/>
    </source>
</evidence>
<evidence type="ECO:0000259" key="7">
    <source>
        <dbReference type="PROSITE" id="PS50157"/>
    </source>
</evidence>
<dbReference type="InterPro" id="IPR013087">
    <property type="entry name" value="Znf_C2H2_type"/>
</dbReference>
<dbReference type="Proteomes" id="UP000887568">
    <property type="component" value="Unplaced"/>
</dbReference>
<reference evidence="8" key="1">
    <citation type="submission" date="2022-11" db="UniProtKB">
        <authorList>
            <consortium name="EnsemblMetazoa"/>
        </authorList>
    </citation>
    <scope>IDENTIFICATION</scope>
</reference>
<keyword evidence="4" id="KW-0862">Zinc</keyword>
<organism evidence="8 9">
    <name type="scientific">Patiria miniata</name>
    <name type="common">Bat star</name>
    <name type="synonym">Asterina miniata</name>
    <dbReference type="NCBI Taxonomy" id="46514"/>
    <lineage>
        <taxon>Eukaryota</taxon>
        <taxon>Metazoa</taxon>
        <taxon>Echinodermata</taxon>
        <taxon>Eleutherozoa</taxon>
        <taxon>Asterozoa</taxon>
        <taxon>Asteroidea</taxon>
        <taxon>Valvatacea</taxon>
        <taxon>Valvatida</taxon>
        <taxon>Asterinidae</taxon>
        <taxon>Patiria</taxon>
    </lineage>
</organism>
<feature type="domain" description="C2H2-type" evidence="7">
    <location>
        <begin position="547"/>
        <end position="570"/>
    </location>
</feature>
<sequence length="887" mass="100805">MASQEDVQFRCKLCQYTALSKQEIADHFMDVHAAVEIVSVGSLQPAGSTSVETNEDAKQVASQDSSSTSTDASVSSEVKVKRTSFPLSACKRKLGFRSNALRSTISHLVRAAEQASKDEQSTNSGETPRGLRRIQQAGTSKDISKTVHVVGRELRKHKMKRKFEDFVLFDEDQEQKKQLKLSPTKTTTTEKQVSPGKKAGSGRQKVARRKSKKTTLAKEIERTNLKPAEFQQKMDEELKVWSDSWIEDHKSVTETCSNASCGLQLPAKELKLHERCHMQSYYGFKCPHCEYMHSRWRNMRCHIYSDHYENEKPLLHCDWPDCTGSFTLLWGLKRHVLRDHIRPKLVKMHALKQEEASPAEMGETEPTTEDKAELESKEESDDHIIVKASTRRRRSKGMEEIVEAGTAEEEAEKKVRNRKKIHRIAWLPSCSVCDAKNISIENMDAHIALHVVKDSDSVKCSECNIVVDDSSKLKAHMKEQHKRLLKVFRCEQCKYAGDRHYDYRKHLLTHADTKPCMCEVCGKLMSTPYNLKVHILRVHATDEQKTIHCEHCEYRFADKIVLKDHMRFQHNLLWNGDPYKDIQLRAFKCDKCDYIGKKEKSLKYHMRVHIENRQFRCSMCCYASKTKNNLLLHMRTHGGLKPIKCPQCDYRGATNKVVNEHMMCKHRGLRPYKCPCGWSTAYSGNMWKHMQEHREKGDAYKDIAESRYGSSRKKKQIEDDGAPEIQPSIEQQVVTIVHEFHDIQGTRTLSSDAQQHPDVVTFQEVPQTSGMDIPSSTISQVDSLPILGAQLQLNSLVQAVSAVAAGKVSEQSPASHQHTQDLQGQEDNQAANFLCKLAHAVSTQGAAHQESAKGVAEAKHLPLGCEVQVPTTNTGSVEQTIQELILW</sequence>
<feature type="compositionally biased region" description="Polar residues" evidence="6">
    <location>
        <begin position="181"/>
        <end position="192"/>
    </location>
</feature>
<feature type="domain" description="C2H2-type" evidence="7">
    <location>
        <begin position="587"/>
        <end position="614"/>
    </location>
</feature>
<keyword evidence="3 5" id="KW-0863">Zinc-finger</keyword>
<name>A0A914AUQ7_PATMI</name>
<dbReference type="GeneID" id="119737310"/>
<feature type="domain" description="C2H2-type" evidence="7">
    <location>
        <begin position="488"/>
        <end position="515"/>
    </location>
</feature>
<dbReference type="OMA" id="QCKYAGD"/>
<dbReference type="EnsemblMetazoa" id="XM_038211564.1">
    <property type="protein sequence ID" value="XP_038067492.1"/>
    <property type="gene ID" value="LOC119737310"/>
</dbReference>
<keyword evidence="9" id="KW-1185">Reference proteome</keyword>
<evidence type="ECO:0000256" key="1">
    <source>
        <dbReference type="ARBA" id="ARBA00022723"/>
    </source>
</evidence>
<dbReference type="OrthoDB" id="10070404at2759"/>